<gene>
    <name evidence="1" type="ORF">B7H17_16340</name>
</gene>
<name>A0A1X0ZTS8_PSEPU</name>
<accession>A0A1X0ZTS8</accession>
<dbReference type="Proteomes" id="UP000193675">
    <property type="component" value="Unassembled WGS sequence"/>
</dbReference>
<dbReference type="AlphaFoldDB" id="A0A1X0ZTS8"/>
<evidence type="ECO:0000313" key="2">
    <source>
        <dbReference type="Proteomes" id="UP000193675"/>
    </source>
</evidence>
<dbReference type="EMBL" id="NBWC01000024">
    <property type="protein sequence ID" value="ORL62922.1"/>
    <property type="molecule type" value="Genomic_DNA"/>
</dbReference>
<proteinExistence type="predicted"/>
<comment type="caution">
    <text evidence="1">The sequence shown here is derived from an EMBL/GenBank/DDBJ whole genome shotgun (WGS) entry which is preliminary data.</text>
</comment>
<evidence type="ECO:0000313" key="1">
    <source>
        <dbReference type="EMBL" id="ORL62922.1"/>
    </source>
</evidence>
<sequence length="164" mass="18116">MKRFAVLALATAMIYGCSDEGPWEGPAGTKMGLKREQIERHAILQKVGTNNVGALIYTSKQAPKLDAQADGYNYVFSKDDELCLVQMRFDRSNRASGALLDELKTRYGMPDQDDRVARGVVWSSSAFKLSDDIAEISSEFTGREPRAALVSFSFANFDTCKATE</sequence>
<organism evidence="1 2">
    <name type="scientific">Pseudomonas putida</name>
    <name type="common">Arthrobacter siderocapsulatus</name>
    <dbReference type="NCBI Taxonomy" id="303"/>
    <lineage>
        <taxon>Bacteria</taxon>
        <taxon>Pseudomonadati</taxon>
        <taxon>Pseudomonadota</taxon>
        <taxon>Gammaproteobacteria</taxon>
        <taxon>Pseudomonadales</taxon>
        <taxon>Pseudomonadaceae</taxon>
        <taxon>Pseudomonas</taxon>
    </lineage>
</organism>
<dbReference type="PROSITE" id="PS51257">
    <property type="entry name" value="PROKAR_LIPOPROTEIN"/>
    <property type="match status" value="1"/>
</dbReference>
<evidence type="ECO:0008006" key="3">
    <source>
        <dbReference type="Google" id="ProtNLM"/>
    </source>
</evidence>
<dbReference type="RefSeq" id="WP_084857715.1">
    <property type="nucleotide sequence ID" value="NZ_JAOTEI010000002.1"/>
</dbReference>
<reference evidence="1 2" key="1">
    <citation type="submission" date="2017-04" db="EMBL/GenBank/DDBJ databases">
        <title>Presence of VIM-2 positive Pseudomonas species in chickens and their surrounding environment.</title>
        <authorList>
            <person name="Zhang R."/>
        </authorList>
    </citation>
    <scope>NUCLEOTIDE SEQUENCE [LARGE SCALE GENOMIC DNA]</scope>
    <source>
        <strain evidence="1 2">DZ-C18</strain>
    </source>
</reference>
<dbReference type="OrthoDB" id="7031064at2"/>
<protein>
    <recommendedName>
        <fullName evidence="3">Lipoprotein</fullName>
    </recommendedName>
</protein>